<evidence type="ECO:0000256" key="1">
    <source>
        <dbReference type="SAM" id="Phobius"/>
    </source>
</evidence>
<feature type="transmembrane region" description="Helical" evidence="1">
    <location>
        <begin position="354"/>
        <end position="374"/>
    </location>
</feature>
<feature type="transmembrane region" description="Helical" evidence="1">
    <location>
        <begin position="97"/>
        <end position="116"/>
    </location>
</feature>
<feature type="transmembrane region" description="Helical" evidence="1">
    <location>
        <begin position="62"/>
        <end position="85"/>
    </location>
</feature>
<keyword evidence="1" id="KW-0472">Membrane</keyword>
<proteinExistence type="predicted"/>
<name>A0ABR7GDX6_9FIRM</name>
<feature type="transmembrane region" description="Helical" evidence="1">
    <location>
        <begin position="152"/>
        <end position="178"/>
    </location>
</feature>
<feature type="transmembrane region" description="Helical" evidence="1">
    <location>
        <begin position="246"/>
        <end position="270"/>
    </location>
</feature>
<accession>A0ABR7GDX6</accession>
<gene>
    <name evidence="2" type="ORF">H8R94_03295</name>
</gene>
<protein>
    <recommendedName>
        <fullName evidence="4">ABC-2 type transport system permease protein</fullName>
    </recommendedName>
</protein>
<keyword evidence="3" id="KW-1185">Reference proteome</keyword>
<keyword evidence="1" id="KW-1133">Transmembrane helix</keyword>
<feature type="transmembrane region" description="Helical" evidence="1">
    <location>
        <begin position="185"/>
        <end position="206"/>
    </location>
</feature>
<feature type="transmembrane region" description="Helical" evidence="1">
    <location>
        <begin position="123"/>
        <end position="140"/>
    </location>
</feature>
<evidence type="ECO:0008006" key="4">
    <source>
        <dbReference type="Google" id="ProtNLM"/>
    </source>
</evidence>
<sequence length="493" mass="54919">MRSLALLMKLQLDGIFRFSEFRYAKSGKAKIAFFLRSLVPLLLAFVLYGVCYYLGQTLSKGGLAGVLPVLGYLLGSLLTLIFTMIKINELLAGDDNALFLLSLPISTFWHVFLIFLRLYVECTILVLLSNIPFLQAYLMAVSVDGGFLGRWIVGLCFTCLPITGIASLAGIFLALILCSVKNSNLLHSMIMLAVLFVMGLLVGNSIGNVSNAVSMHKDQSEIIRAICANYSFGRMYQNGVVENNGAFFFLFLVASSVWFLFFFLFMLVAYQEIVLALRAPKVYKTFSYGTQEAKTKHRALEERLWSQWIHSRSYMVSTLIGPMYALMSSAFCLLRAQEIRQFLYADCDRGRVDLVILCLLLALLGMGSSSYCGFSMEGKRHWIMESMPMEEKDMEGLLVKRNLFITIPVAVVSCIFLGLAFSFGILESLGFLLCSLAYCLLTAFYGAKIDKKFADYSMLSENQILRQSTSFFLGWLPGVAIPLLLAVGLGIGL</sequence>
<evidence type="ECO:0000313" key="2">
    <source>
        <dbReference type="EMBL" id="MBC5685649.1"/>
    </source>
</evidence>
<feature type="transmembrane region" description="Helical" evidence="1">
    <location>
        <begin position="468"/>
        <end position="491"/>
    </location>
</feature>
<evidence type="ECO:0000313" key="3">
    <source>
        <dbReference type="Proteomes" id="UP000643810"/>
    </source>
</evidence>
<comment type="caution">
    <text evidence="2">The sequence shown here is derived from an EMBL/GenBank/DDBJ whole genome shotgun (WGS) entry which is preliminary data.</text>
</comment>
<dbReference type="Proteomes" id="UP000643810">
    <property type="component" value="Unassembled WGS sequence"/>
</dbReference>
<organism evidence="2 3">
    <name type="scientific">Roseburia lenta</name>
    <dbReference type="NCBI Taxonomy" id="2763061"/>
    <lineage>
        <taxon>Bacteria</taxon>
        <taxon>Bacillati</taxon>
        <taxon>Bacillota</taxon>
        <taxon>Clostridia</taxon>
        <taxon>Lachnospirales</taxon>
        <taxon>Lachnospiraceae</taxon>
        <taxon>Roseburia</taxon>
    </lineage>
</organism>
<feature type="transmembrane region" description="Helical" evidence="1">
    <location>
        <begin position="33"/>
        <end position="55"/>
    </location>
</feature>
<feature type="transmembrane region" description="Helical" evidence="1">
    <location>
        <begin position="429"/>
        <end position="447"/>
    </location>
</feature>
<dbReference type="EMBL" id="JACOPG010000001">
    <property type="protein sequence ID" value="MBC5685649.1"/>
    <property type="molecule type" value="Genomic_DNA"/>
</dbReference>
<feature type="transmembrane region" description="Helical" evidence="1">
    <location>
        <begin position="402"/>
        <end position="423"/>
    </location>
</feature>
<feature type="transmembrane region" description="Helical" evidence="1">
    <location>
        <begin position="313"/>
        <end position="334"/>
    </location>
</feature>
<keyword evidence="1" id="KW-0812">Transmembrane</keyword>
<dbReference type="RefSeq" id="WP_186853882.1">
    <property type="nucleotide sequence ID" value="NZ_JACOPG010000001.1"/>
</dbReference>
<reference evidence="2 3" key="1">
    <citation type="submission" date="2020-08" db="EMBL/GenBank/DDBJ databases">
        <title>Genome public.</title>
        <authorList>
            <person name="Liu C."/>
            <person name="Sun Q."/>
        </authorList>
    </citation>
    <scope>NUCLEOTIDE SEQUENCE [LARGE SCALE GENOMIC DNA]</scope>
    <source>
        <strain evidence="2 3">NSJ-9</strain>
    </source>
</reference>